<evidence type="ECO:0000259" key="11">
    <source>
        <dbReference type="PROSITE" id="PS50885"/>
    </source>
</evidence>
<comment type="caution">
    <text evidence="12">The sequence shown here is derived from an EMBL/GenBank/DDBJ whole genome shotgun (WGS) entry which is preliminary data.</text>
</comment>
<keyword evidence="4 9" id="KW-1133">Transmembrane helix</keyword>
<dbReference type="Gene3D" id="3.30.450.20">
    <property type="entry name" value="PAS domain"/>
    <property type="match status" value="1"/>
</dbReference>
<evidence type="ECO:0000313" key="12">
    <source>
        <dbReference type="EMBL" id="MST75678.1"/>
    </source>
</evidence>
<keyword evidence="2" id="KW-1003">Cell membrane</keyword>
<dbReference type="AlphaFoldDB" id="A0A6L5YTJ4"/>
<evidence type="ECO:0000256" key="2">
    <source>
        <dbReference type="ARBA" id="ARBA00022475"/>
    </source>
</evidence>
<dbReference type="PROSITE" id="PS50885">
    <property type="entry name" value="HAMP"/>
    <property type="match status" value="1"/>
</dbReference>
<evidence type="ECO:0000256" key="5">
    <source>
        <dbReference type="ARBA" id="ARBA00023136"/>
    </source>
</evidence>
<name>A0A6L5YTJ4_9FIRM</name>
<dbReference type="PROSITE" id="PS50111">
    <property type="entry name" value="CHEMOTAXIS_TRANSDUC_2"/>
    <property type="match status" value="1"/>
</dbReference>
<evidence type="ECO:0000256" key="4">
    <source>
        <dbReference type="ARBA" id="ARBA00022989"/>
    </source>
</evidence>
<feature type="domain" description="Methyl-accepting transducer" evidence="10">
    <location>
        <begin position="309"/>
        <end position="566"/>
    </location>
</feature>
<dbReference type="Pfam" id="PF00015">
    <property type="entry name" value="MCPsignal"/>
    <property type="match status" value="1"/>
</dbReference>
<evidence type="ECO:0000313" key="13">
    <source>
        <dbReference type="Proteomes" id="UP000474024"/>
    </source>
</evidence>
<dbReference type="GO" id="GO:0005886">
    <property type="term" value="C:plasma membrane"/>
    <property type="evidence" value="ECO:0007669"/>
    <property type="project" value="UniProtKB-SubCell"/>
</dbReference>
<dbReference type="Pfam" id="PF17200">
    <property type="entry name" value="sCache_2"/>
    <property type="match status" value="1"/>
</dbReference>
<evidence type="ECO:0000256" key="7">
    <source>
        <dbReference type="ARBA" id="ARBA00029447"/>
    </source>
</evidence>
<dbReference type="Proteomes" id="UP000474024">
    <property type="component" value="Unassembled WGS sequence"/>
</dbReference>
<dbReference type="PANTHER" id="PTHR32089">
    <property type="entry name" value="METHYL-ACCEPTING CHEMOTAXIS PROTEIN MCPB"/>
    <property type="match status" value="1"/>
</dbReference>
<keyword evidence="6 8" id="KW-0807">Transducer</keyword>
<dbReference type="PANTHER" id="PTHR32089:SF112">
    <property type="entry name" value="LYSOZYME-LIKE PROTEIN-RELATED"/>
    <property type="match status" value="1"/>
</dbReference>
<keyword evidence="3 9" id="KW-0812">Transmembrane</keyword>
<feature type="transmembrane region" description="Helical" evidence="9">
    <location>
        <begin position="12"/>
        <end position="33"/>
    </location>
</feature>
<dbReference type="GO" id="GO:0007165">
    <property type="term" value="P:signal transduction"/>
    <property type="evidence" value="ECO:0007669"/>
    <property type="project" value="UniProtKB-KW"/>
</dbReference>
<dbReference type="InterPro" id="IPR003660">
    <property type="entry name" value="HAMP_dom"/>
</dbReference>
<dbReference type="SMART" id="SM00283">
    <property type="entry name" value="MA"/>
    <property type="match status" value="1"/>
</dbReference>
<proteinExistence type="inferred from homology"/>
<evidence type="ECO:0000256" key="6">
    <source>
        <dbReference type="ARBA" id="ARBA00023224"/>
    </source>
</evidence>
<dbReference type="RefSeq" id="WP_154430642.1">
    <property type="nucleotide sequence ID" value="NZ_VUNI01000023.1"/>
</dbReference>
<dbReference type="InterPro" id="IPR004089">
    <property type="entry name" value="MCPsignal_dom"/>
</dbReference>
<organism evidence="12 13">
    <name type="scientific">Roseburia porci</name>
    <dbReference type="NCBI Taxonomy" id="2605790"/>
    <lineage>
        <taxon>Bacteria</taxon>
        <taxon>Bacillati</taxon>
        <taxon>Bacillota</taxon>
        <taxon>Clostridia</taxon>
        <taxon>Lachnospirales</taxon>
        <taxon>Lachnospiraceae</taxon>
        <taxon>Roseburia</taxon>
    </lineage>
</organism>
<evidence type="ECO:0000256" key="3">
    <source>
        <dbReference type="ARBA" id="ARBA00022692"/>
    </source>
</evidence>
<comment type="similarity">
    <text evidence="7">Belongs to the methyl-accepting chemotaxis (MCP) protein family.</text>
</comment>
<feature type="transmembrane region" description="Helical" evidence="9">
    <location>
        <begin position="212"/>
        <end position="234"/>
    </location>
</feature>
<reference evidence="12 13" key="1">
    <citation type="submission" date="2019-08" db="EMBL/GenBank/DDBJ databases">
        <title>In-depth cultivation of the pig gut microbiome towards novel bacterial diversity and tailored functional studies.</title>
        <authorList>
            <person name="Wylensek D."/>
            <person name="Hitch T.C.A."/>
            <person name="Clavel T."/>
        </authorList>
    </citation>
    <scope>NUCLEOTIDE SEQUENCE [LARGE SCALE GENOMIC DNA]</scope>
    <source>
        <strain evidence="12 13">MUC/MUC-530-WT-4D</strain>
    </source>
</reference>
<accession>A0A6L5YTJ4</accession>
<evidence type="ECO:0000256" key="8">
    <source>
        <dbReference type="PROSITE-ProRule" id="PRU00284"/>
    </source>
</evidence>
<dbReference type="SUPFAM" id="SSF58104">
    <property type="entry name" value="Methyl-accepting chemotaxis protein (MCP) signaling domain"/>
    <property type="match status" value="1"/>
</dbReference>
<comment type="subcellular location">
    <subcellularLocation>
        <location evidence="1">Cell membrane</location>
        <topology evidence="1">Multi-pass membrane protein</topology>
    </subcellularLocation>
</comment>
<evidence type="ECO:0000256" key="9">
    <source>
        <dbReference type="SAM" id="Phobius"/>
    </source>
</evidence>
<dbReference type="Gene3D" id="6.10.340.10">
    <property type="match status" value="1"/>
</dbReference>
<keyword evidence="13" id="KW-1185">Reference proteome</keyword>
<keyword evidence="5 9" id="KW-0472">Membrane</keyword>
<gene>
    <name evidence="12" type="ORF">FYJ75_11760</name>
</gene>
<dbReference type="SMART" id="SM01049">
    <property type="entry name" value="Cache_2"/>
    <property type="match status" value="1"/>
</dbReference>
<dbReference type="InterPro" id="IPR033480">
    <property type="entry name" value="sCache_2"/>
</dbReference>
<evidence type="ECO:0000256" key="1">
    <source>
        <dbReference type="ARBA" id="ARBA00004651"/>
    </source>
</evidence>
<dbReference type="Gene3D" id="1.10.287.950">
    <property type="entry name" value="Methyl-accepting chemotaxis protein"/>
    <property type="match status" value="1"/>
</dbReference>
<evidence type="ECO:0000259" key="10">
    <source>
        <dbReference type="PROSITE" id="PS50111"/>
    </source>
</evidence>
<protein>
    <submittedName>
        <fullName evidence="12">Methyl-accepting chemotaxis protein</fullName>
    </submittedName>
</protein>
<dbReference type="EMBL" id="VUNI01000023">
    <property type="protein sequence ID" value="MST75678.1"/>
    <property type="molecule type" value="Genomic_DNA"/>
</dbReference>
<feature type="domain" description="HAMP" evidence="11">
    <location>
        <begin position="235"/>
        <end position="290"/>
    </location>
</feature>
<sequence>MKKSLSFKLSAIFSGIVLVTCLILVGTCGWIFTTTEKTIKDIRYDDILDGYKTEVKSQVQSGLTIVQYYYDQYQNGQMDEDTAKTEALETLRNFRYGDEGDGYIWVDSTDYTLVMHPILPEQEGTNRRELQDNNGVMIIQEIMKVAQQGGGFNEFIFTKSDGKTEAPKIAYSQEFEPWNWVLTTGCYTDDINANIDSSDNTKQISKTFRTNIYELTAESVVLIIVMIVITFLIIKRVIKVLDVVKGKLESISSGDLTGAIDSKYAKRTDELGSMVQNANKSMENFSGIIKDSVLISKKVTDAGDNVKNMTETALEATGQIEKAIEGVATEATRQVQAIDNMHKTVLKIQDGANDITSATETINKCTEELSLNSGNMKKHIEAMSKGSGEMTENVSTIASQIAETNQTIEKMSEILSSIEEIASETNLLALNASIEAARAGEAGKGFAVVADSIKGLSENTSKELERIKTIITSLVTGFDECARCIDLVVNSNETNINDTKEVITAFSLIEAGISETNDKIEKISSVISDTMDEINSVSTQVEEVEGSAESTAAASQQVTASTEELTSLMNSVEGDISELASSSHELEKKMNRFTV</sequence>